<dbReference type="RefSeq" id="WP_251936442.1">
    <property type="nucleotide sequence ID" value="NZ_CP098747.1"/>
</dbReference>
<sequence>MQELWKLASSPRHLIVFEAAARHASFTQAARELNVQQPAVSAAIKQLENSLGVLLFERGHKKVSLTSSGQRFFVDVSKALDGMLASAQKLHASGQSNQVTLNASSAFNFYWMMPRLHDLREHFPGIDLRLQTSDHEPNIDAENINLAIRRGSGVWEDCHSTMIASEVIYPIANPSVMHTAVNLKTISNLQHERLIHLEEPIRERPTWKDWFAHFGVANIDTSSTIRLNDYALVLQAAIAGEGFAFGWKHLTDPLIEQGLLAGRRDWSWETGLGFYLVWSRHKALSSQAQLTRDWIISACENKIY</sequence>
<evidence type="ECO:0000256" key="1">
    <source>
        <dbReference type="ARBA" id="ARBA00009437"/>
    </source>
</evidence>
<dbReference type="InterPro" id="IPR000847">
    <property type="entry name" value="LysR_HTH_N"/>
</dbReference>
<feature type="domain" description="HTH lysR-type" evidence="5">
    <location>
        <begin position="12"/>
        <end position="66"/>
    </location>
</feature>
<reference evidence="6" key="1">
    <citation type="submission" date="2022-06" db="EMBL/GenBank/DDBJ databases">
        <title>Sneathiella actinostolidae sp. nov., isolated from a sea anemonein the Western Pacific Ocean.</title>
        <authorList>
            <person name="Wei M.J."/>
        </authorList>
    </citation>
    <scope>NUCLEOTIDE SEQUENCE</scope>
    <source>
        <strain evidence="6">PHK-P5</strain>
    </source>
</reference>
<dbReference type="PANTHER" id="PTHR30537">
    <property type="entry name" value="HTH-TYPE TRANSCRIPTIONAL REGULATOR"/>
    <property type="match status" value="1"/>
</dbReference>
<dbReference type="Gene3D" id="1.10.10.10">
    <property type="entry name" value="Winged helix-like DNA-binding domain superfamily/Winged helix DNA-binding domain"/>
    <property type="match status" value="1"/>
</dbReference>
<protein>
    <submittedName>
        <fullName evidence="6">LysR substrate-binding domain-containing protein</fullName>
    </submittedName>
</protein>
<keyword evidence="7" id="KW-1185">Reference proteome</keyword>
<gene>
    <name evidence="6" type="ORF">NBZ79_06210</name>
</gene>
<evidence type="ECO:0000256" key="2">
    <source>
        <dbReference type="ARBA" id="ARBA00023015"/>
    </source>
</evidence>
<dbReference type="Gene3D" id="3.40.190.10">
    <property type="entry name" value="Periplasmic binding protein-like II"/>
    <property type="match status" value="2"/>
</dbReference>
<name>A0ABY4W9F9_9PROT</name>
<evidence type="ECO:0000313" key="6">
    <source>
        <dbReference type="EMBL" id="USG62567.1"/>
    </source>
</evidence>
<dbReference type="PROSITE" id="PS50931">
    <property type="entry name" value="HTH_LYSR"/>
    <property type="match status" value="1"/>
</dbReference>
<dbReference type="Proteomes" id="UP001056291">
    <property type="component" value="Chromosome"/>
</dbReference>
<dbReference type="PANTHER" id="PTHR30537:SF74">
    <property type="entry name" value="HTH-TYPE TRANSCRIPTIONAL REGULATOR TRPI"/>
    <property type="match status" value="1"/>
</dbReference>
<dbReference type="Pfam" id="PF03466">
    <property type="entry name" value="LysR_substrate"/>
    <property type="match status" value="1"/>
</dbReference>
<comment type="similarity">
    <text evidence="1">Belongs to the LysR transcriptional regulatory family.</text>
</comment>
<dbReference type="PRINTS" id="PR00039">
    <property type="entry name" value="HTHLYSR"/>
</dbReference>
<evidence type="ECO:0000256" key="4">
    <source>
        <dbReference type="ARBA" id="ARBA00023163"/>
    </source>
</evidence>
<dbReference type="InterPro" id="IPR036388">
    <property type="entry name" value="WH-like_DNA-bd_sf"/>
</dbReference>
<dbReference type="InterPro" id="IPR036390">
    <property type="entry name" value="WH_DNA-bd_sf"/>
</dbReference>
<dbReference type="Pfam" id="PF00126">
    <property type="entry name" value="HTH_1"/>
    <property type="match status" value="1"/>
</dbReference>
<evidence type="ECO:0000259" key="5">
    <source>
        <dbReference type="PROSITE" id="PS50931"/>
    </source>
</evidence>
<organism evidence="6 7">
    <name type="scientific">Sneathiella marina</name>
    <dbReference type="NCBI Taxonomy" id="2950108"/>
    <lineage>
        <taxon>Bacteria</taxon>
        <taxon>Pseudomonadati</taxon>
        <taxon>Pseudomonadota</taxon>
        <taxon>Alphaproteobacteria</taxon>
        <taxon>Sneathiellales</taxon>
        <taxon>Sneathiellaceae</taxon>
        <taxon>Sneathiella</taxon>
    </lineage>
</organism>
<dbReference type="EMBL" id="CP098747">
    <property type="protein sequence ID" value="USG62567.1"/>
    <property type="molecule type" value="Genomic_DNA"/>
</dbReference>
<evidence type="ECO:0000313" key="7">
    <source>
        <dbReference type="Proteomes" id="UP001056291"/>
    </source>
</evidence>
<proteinExistence type="inferred from homology"/>
<dbReference type="InterPro" id="IPR058163">
    <property type="entry name" value="LysR-type_TF_proteobact-type"/>
</dbReference>
<evidence type="ECO:0000256" key="3">
    <source>
        <dbReference type="ARBA" id="ARBA00023125"/>
    </source>
</evidence>
<accession>A0ABY4W9F9</accession>
<dbReference type="SUPFAM" id="SSF53850">
    <property type="entry name" value="Periplasmic binding protein-like II"/>
    <property type="match status" value="1"/>
</dbReference>
<dbReference type="SUPFAM" id="SSF46785">
    <property type="entry name" value="Winged helix' DNA-binding domain"/>
    <property type="match status" value="1"/>
</dbReference>
<keyword evidence="3" id="KW-0238">DNA-binding</keyword>
<keyword evidence="2" id="KW-0805">Transcription regulation</keyword>
<keyword evidence="4" id="KW-0804">Transcription</keyword>
<dbReference type="InterPro" id="IPR005119">
    <property type="entry name" value="LysR_subst-bd"/>
</dbReference>